<accession>K4JP18</accession>
<proteinExistence type="predicted"/>
<dbReference type="EMBL" id="JX100814">
    <property type="protein sequence ID" value="AFU86751.1"/>
    <property type="molecule type" value="Genomic_DNA"/>
</dbReference>
<organism evidence="1 2">
    <name type="scientific">Caulobacter phage CcrRogue</name>
    <dbReference type="NCBI Taxonomy" id="2927986"/>
    <lineage>
        <taxon>Viruses</taxon>
        <taxon>Duplodnaviria</taxon>
        <taxon>Heunggongvirae</taxon>
        <taxon>Uroviricota</taxon>
        <taxon>Caudoviricetes</taxon>
        <taxon>Jeanschmidtviridae</taxon>
        <taxon>Poindextervirus</taxon>
        <taxon>Poindextervirus rogue</taxon>
    </lineage>
</organism>
<evidence type="ECO:0000313" key="1">
    <source>
        <dbReference type="EMBL" id="AFU86751.1"/>
    </source>
</evidence>
<protein>
    <submittedName>
        <fullName evidence="1">Uncharacterized protein</fullName>
    </submittedName>
</protein>
<evidence type="ECO:0000313" key="2">
    <source>
        <dbReference type="Proteomes" id="UP000000461"/>
    </source>
</evidence>
<dbReference type="KEGG" id="vg:13996050"/>
<dbReference type="Proteomes" id="UP000000461">
    <property type="component" value="Segment"/>
</dbReference>
<gene>
    <name evidence="1" type="ORF">CcrRogue_gp269</name>
</gene>
<name>K4JP18_9CAUD</name>
<dbReference type="OrthoDB" id="34163at10239"/>
<sequence length="139" mass="15591">MAYAIPDLSTFTFTDPSVESFARAMISMIEANQAIIDEFAKSLIENPVRALERSLSVKLAAVRQNAAKEALEQTLDTLLHGTDKTWAVIKLELQQALLHHVVYHASRSSRSTNAEANDMERFDLQAKAELLDRVMKGRF</sequence>
<keyword evidence="2" id="KW-1185">Reference proteome</keyword>
<reference evidence="1 2" key="1">
    <citation type="journal article" date="2012" name="BMC Genomics">
        <title>The Caulobacter crescentus phage phiCbK: genomics of a canonical phage.</title>
        <authorList>
            <person name="Gill J.J."/>
            <person name="Berry J.D."/>
            <person name="Russell W.K."/>
            <person name="Lessor L."/>
            <person name="Escobar Garcia D.A."/>
            <person name="Hernandez D."/>
            <person name="Kane A."/>
            <person name="Keene J."/>
            <person name="Maddox M."/>
            <person name="Martin R."/>
            <person name="Mohan S."/>
            <person name="Thorn A.M."/>
            <person name="Russell D.H."/>
            <person name="Young R."/>
        </authorList>
    </citation>
    <scope>NUCLEOTIDE SEQUENCE [LARGE SCALE GENOMIC DNA]</scope>
</reference>